<dbReference type="PANTHER" id="PTHR10009">
    <property type="entry name" value="PROTEIN YELLOW-RELATED"/>
    <property type="match status" value="1"/>
</dbReference>
<comment type="caution">
    <text evidence="6">The sequence shown here is derived from an EMBL/GenBank/DDBJ whole genome shotgun (WGS) entry which is preliminary data.</text>
</comment>
<organism evidence="6 7">
    <name type="scientific">Vespula squamosa</name>
    <name type="common">Southern yellow jacket</name>
    <name type="synonym">Wasp</name>
    <dbReference type="NCBI Taxonomy" id="30214"/>
    <lineage>
        <taxon>Eukaryota</taxon>
        <taxon>Metazoa</taxon>
        <taxon>Ecdysozoa</taxon>
        <taxon>Arthropoda</taxon>
        <taxon>Hexapoda</taxon>
        <taxon>Insecta</taxon>
        <taxon>Pterygota</taxon>
        <taxon>Neoptera</taxon>
        <taxon>Endopterygota</taxon>
        <taxon>Hymenoptera</taxon>
        <taxon>Apocrita</taxon>
        <taxon>Aculeata</taxon>
        <taxon>Vespoidea</taxon>
        <taxon>Vespidae</taxon>
        <taxon>Vespinae</taxon>
        <taxon>Vespula</taxon>
    </lineage>
</organism>
<evidence type="ECO:0000313" key="6">
    <source>
        <dbReference type="EMBL" id="KAL2717416.1"/>
    </source>
</evidence>
<evidence type="ECO:0000256" key="3">
    <source>
        <dbReference type="ARBA" id="ARBA00022525"/>
    </source>
</evidence>
<dbReference type="PANTHER" id="PTHR10009:SF7">
    <property type="entry name" value="GH10609P-RELATED"/>
    <property type="match status" value="1"/>
</dbReference>
<protein>
    <submittedName>
        <fullName evidence="6">Major royal jelly protein 1</fullName>
    </submittedName>
</protein>
<reference evidence="6 7" key="1">
    <citation type="journal article" date="2024" name="Ann. Entomol. Soc. Am.">
        <title>Genomic analyses of the southern and eastern yellowjacket wasps (Hymenoptera: Vespidae) reveal evolutionary signatures of social life.</title>
        <authorList>
            <person name="Catto M.A."/>
            <person name="Caine P.B."/>
            <person name="Orr S.E."/>
            <person name="Hunt B.G."/>
            <person name="Goodisman M.A.D."/>
        </authorList>
    </citation>
    <scope>NUCLEOTIDE SEQUENCE [LARGE SCALE GENOMIC DNA]</scope>
    <source>
        <strain evidence="6">233</strain>
        <tissue evidence="6">Head and thorax</tissue>
    </source>
</reference>
<comment type="similarity">
    <text evidence="2">Belongs to the major royal jelly protein family.</text>
</comment>
<gene>
    <name evidence="6" type="ORF">V1478_013116</name>
</gene>
<sequence>MLLNRFKYKKPAELLILRIDMKLSFQLLLLFLWMHMSSQKLLYKWNYIDFDWESEEQRIQYIKNGEYQKNASVPIDTLITNERIFITIPRLIGVPASIGTLNPHKQSGGGPLVRPYPNWKWATNTQDCNNNIISVYRVDLDDCDRLWVLDNGKIGEEQKCPPKILAFDLKTDERIIQKEIPNKYAFNSNGNGLLVTPLVTTLGIQCEQITVYMADIEGYGLVIWRGDDKFQRIESPAFAADKNQSNFKLNGDSFYLSDGLVGLAIYKDEKKNNFHDSILYCSSLASYNMYHISVKSLEQSNDGKVNVQQDKGDVDFHKVPLVIENNIMFFVTLEDNAMRMWDVTTKFIKANAKIIRQDDKLLQFVSGLKILKNTSSSYKIIYGLSNKFQKTLAGTRSLDEINYQIFKYHF</sequence>
<keyword evidence="7" id="KW-1185">Reference proteome</keyword>
<keyword evidence="4" id="KW-0732">Signal</keyword>
<dbReference type="AlphaFoldDB" id="A0ABD2A9W3"/>
<dbReference type="InterPro" id="IPR017996">
    <property type="entry name" value="MRJP/yellow-related"/>
</dbReference>
<keyword evidence="5" id="KW-0325">Glycoprotein</keyword>
<accession>A0ABD2A9W3</accession>
<evidence type="ECO:0000256" key="5">
    <source>
        <dbReference type="ARBA" id="ARBA00023180"/>
    </source>
</evidence>
<evidence type="ECO:0000256" key="4">
    <source>
        <dbReference type="ARBA" id="ARBA00022729"/>
    </source>
</evidence>
<evidence type="ECO:0000256" key="1">
    <source>
        <dbReference type="ARBA" id="ARBA00004613"/>
    </source>
</evidence>
<dbReference type="EMBL" id="JAUDFV010000153">
    <property type="protein sequence ID" value="KAL2717416.1"/>
    <property type="molecule type" value="Genomic_DNA"/>
</dbReference>
<dbReference type="Pfam" id="PF03022">
    <property type="entry name" value="MRJP"/>
    <property type="match status" value="1"/>
</dbReference>
<dbReference type="GO" id="GO:0005576">
    <property type="term" value="C:extracellular region"/>
    <property type="evidence" value="ECO:0007669"/>
    <property type="project" value="UniProtKB-SubCell"/>
</dbReference>
<keyword evidence="3" id="KW-0964">Secreted</keyword>
<dbReference type="Gene3D" id="2.120.10.30">
    <property type="entry name" value="TolB, C-terminal domain"/>
    <property type="match status" value="1"/>
</dbReference>
<evidence type="ECO:0000256" key="2">
    <source>
        <dbReference type="ARBA" id="ARBA00009127"/>
    </source>
</evidence>
<dbReference type="InterPro" id="IPR011042">
    <property type="entry name" value="6-blade_b-propeller_TolB-like"/>
</dbReference>
<proteinExistence type="inferred from homology"/>
<name>A0ABD2A9W3_VESSQ</name>
<dbReference type="Proteomes" id="UP001607302">
    <property type="component" value="Unassembled WGS sequence"/>
</dbReference>
<comment type="subcellular location">
    <subcellularLocation>
        <location evidence="1">Secreted</location>
    </subcellularLocation>
</comment>
<evidence type="ECO:0000313" key="7">
    <source>
        <dbReference type="Proteomes" id="UP001607302"/>
    </source>
</evidence>
<dbReference type="PRINTS" id="PR01366">
    <property type="entry name" value="ROYALJELLY"/>
</dbReference>